<dbReference type="Proteomes" id="UP000292082">
    <property type="component" value="Unassembled WGS sequence"/>
</dbReference>
<proteinExistence type="predicted"/>
<protein>
    <submittedName>
        <fullName evidence="2">Uncharacterized protein</fullName>
    </submittedName>
</protein>
<reference evidence="2 3" key="1">
    <citation type="submission" date="2019-01" db="EMBL/GenBank/DDBJ databases">
        <title>Draft genome sequences of three monokaryotic isolates of the white-rot basidiomycete fungus Dichomitus squalens.</title>
        <authorList>
            <consortium name="DOE Joint Genome Institute"/>
            <person name="Lopez S.C."/>
            <person name="Andreopoulos B."/>
            <person name="Pangilinan J."/>
            <person name="Lipzen A."/>
            <person name="Riley R."/>
            <person name="Ahrendt S."/>
            <person name="Ng V."/>
            <person name="Barry K."/>
            <person name="Daum C."/>
            <person name="Grigoriev I.V."/>
            <person name="Hilden K.S."/>
            <person name="Makela M.R."/>
            <person name="de Vries R.P."/>
        </authorList>
    </citation>
    <scope>NUCLEOTIDE SEQUENCE [LARGE SCALE GENOMIC DNA]</scope>
    <source>
        <strain evidence="2 3">CBS 464.89</strain>
    </source>
</reference>
<feature type="region of interest" description="Disordered" evidence="1">
    <location>
        <begin position="86"/>
        <end position="106"/>
    </location>
</feature>
<name>A0A4Q9PTX9_9APHY</name>
<feature type="region of interest" description="Disordered" evidence="1">
    <location>
        <begin position="121"/>
        <end position="148"/>
    </location>
</feature>
<keyword evidence="3" id="KW-1185">Reference proteome</keyword>
<dbReference type="EMBL" id="ML145131">
    <property type="protein sequence ID" value="TBU57941.1"/>
    <property type="molecule type" value="Genomic_DNA"/>
</dbReference>
<gene>
    <name evidence="2" type="ORF">BD310DRAFT_928321</name>
</gene>
<dbReference type="AlphaFoldDB" id="A0A4Q9PTX9"/>
<feature type="compositionally biased region" description="Polar residues" evidence="1">
    <location>
        <begin position="131"/>
        <end position="148"/>
    </location>
</feature>
<organism evidence="2 3">
    <name type="scientific">Dichomitus squalens</name>
    <dbReference type="NCBI Taxonomy" id="114155"/>
    <lineage>
        <taxon>Eukaryota</taxon>
        <taxon>Fungi</taxon>
        <taxon>Dikarya</taxon>
        <taxon>Basidiomycota</taxon>
        <taxon>Agaricomycotina</taxon>
        <taxon>Agaricomycetes</taxon>
        <taxon>Polyporales</taxon>
        <taxon>Polyporaceae</taxon>
        <taxon>Dichomitus</taxon>
    </lineage>
</organism>
<sequence length="148" mass="16251">MTLTCCTVIIGHPRMRTRNLSWSQSLPLRLALSIHTAGTCIRHYQDAVLGSIGPNSSPVAGDIERCREYVTLKTVYVSHPERASTVRLRSQSTTRDKQYIAGEEDPRRSTCAKVYRGTLRSRRGPPDCSLGSCSPARTTASPSCTSIP</sequence>
<evidence type="ECO:0000256" key="1">
    <source>
        <dbReference type="SAM" id="MobiDB-lite"/>
    </source>
</evidence>
<evidence type="ECO:0000313" key="3">
    <source>
        <dbReference type="Proteomes" id="UP000292082"/>
    </source>
</evidence>
<accession>A0A4Q9PTX9</accession>
<evidence type="ECO:0000313" key="2">
    <source>
        <dbReference type="EMBL" id="TBU57941.1"/>
    </source>
</evidence>
<feature type="compositionally biased region" description="Basic and acidic residues" evidence="1">
    <location>
        <begin position="94"/>
        <end position="106"/>
    </location>
</feature>